<name>A0ACC2USH3_9FUNG</name>
<comment type="caution">
    <text evidence="1">The sequence shown here is derived from an EMBL/GenBank/DDBJ whole genome shotgun (WGS) entry which is preliminary data.</text>
</comment>
<gene>
    <name evidence="1" type="ORF">DSO57_1008799</name>
</gene>
<evidence type="ECO:0000313" key="1">
    <source>
        <dbReference type="EMBL" id="KAJ9089840.1"/>
    </source>
</evidence>
<proteinExistence type="predicted"/>
<dbReference type="EMBL" id="QTSX02000027">
    <property type="protein sequence ID" value="KAJ9089840.1"/>
    <property type="molecule type" value="Genomic_DNA"/>
</dbReference>
<keyword evidence="2" id="KW-1185">Reference proteome</keyword>
<reference evidence="1" key="1">
    <citation type="submission" date="2022-04" db="EMBL/GenBank/DDBJ databases">
        <title>Genome of the entomopathogenic fungus Entomophthora muscae.</title>
        <authorList>
            <person name="Elya C."/>
            <person name="Lovett B.R."/>
            <person name="Lee E."/>
            <person name="Macias A.M."/>
            <person name="Hajek A.E."/>
            <person name="De Bivort B.L."/>
            <person name="Kasson M.T."/>
            <person name="De Fine Licht H.H."/>
            <person name="Stajich J.E."/>
        </authorList>
    </citation>
    <scope>NUCLEOTIDE SEQUENCE</scope>
    <source>
        <strain evidence="1">Berkeley</strain>
    </source>
</reference>
<accession>A0ACC2USH3</accession>
<organism evidence="1 2">
    <name type="scientific">Entomophthora muscae</name>
    <dbReference type="NCBI Taxonomy" id="34485"/>
    <lineage>
        <taxon>Eukaryota</taxon>
        <taxon>Fungi</taxon>
        <taxon>Fungi incertae sedis</taxon>
        <taxon>Zoopagomycota</taxon>
        <taxon>Entomophthoromycotina</taxon>
        <taxon>Entomophthoromycetes</taxon>
        <taxon>Entomophthorales</taxon>
        <taxon>Entomophthoraceae</taxon>
        <taxon>Entomophthora</taxon>
    </lineage>
</organism>
<dbReference type="Proteomes" id="UP001165960">
    <property type="component" value="Unassembled WGS sequence"/>
</dbReference>
<evidence type="ECO:0000313" key="2">
    <source>
        <dbReference type="Proteomes" id="UP001165960"/>
    </source>
</evidence>
<protein>
    <submittedName>
        <fullName evidence="1">Uncharacterized protein</fullName>
    </submittedName>
</protein>
<sequence length="113" mass="12550">METSSSSTTCPIGCQRRLLLQICPAVNITTLFSTTSLENDLLALQSPASYFSKAVDTHHLHIEARELTLKTLWYKQIHISINYTLLKENDPVINVKAPLVANGHAQLLYGANE</sequence>